<dbReference type="InterPro" id="IPR008841">
    <property type="entry name" value="Siphovirus-type_tail_N"/>
</dbReference>
<evidence type="ECO:0000313" key="2">
    <source>
        <dbReference type="EMBL" id="RGT61823.1"/>
    </source>
</evidence>
<dbReference type="Pfam" id="PF05709">
    <property type="entry name" value="Sipho_tail"/>
    <property type="match status" value="1"/>
</dbReference>
<comment type="caution">
    <text evidence="2">The sequence shown here is derived from an EMBL/GenBank/DDBJ whole genome shotgun (WGS) entry which is preliminary data.</text>
</comment>
<dbReference type="Gene3D" id="2.40.30.200">
    <property type="match status" value="1"/>
</dbReference>
<dbReference type="AlphaFoldDB" id="A0A412PPE5"/>
<accession>A0A412PPE5</accession>
<dbReference type="NCBIfam" id="TIGR01633">
    <property type="entry name" value="phi3626_gp14_N"/>
    <property type="match status" value="1"/>
</dbReference>
<name>A0A412PPE5_STRAP</name>
<dbReference type="EMBL" id="QRWZ01000003">
    <property type="protein sequence ID" value="RGT61823.1"/>
    <property type="molecule type" value="Genomic_DNA"/>
</dbReference>
<gene>
    <name evidence="2" type="ORF">DWX18_03400</name>
</gene>
<feature type="domain" description="Siphovirus-type tail component RIFT-related" evidence="1">
    <location>
        <begin position="11"/>
        <end position="113"/>
    </location>
</feature>
<protein>
    <submittedName>
        <fullName evidence="2">Phage tail protein</fullName>
    </submittedName>
</protein>
<dbReference type="InterPro" id="IPR006520">
    <property type="entry name" value="Dit_BPSPP_N"/>
</dbReference>
<proteinExistence type="predicted"/>
<sequence>MKYNGQELDIIVRDIQRDIGNERSITLNDAPFLGQNVQDFKISSKTIVVDFSIWGFDRNKIKHDLASIFHFSEVKRLEFSDEPDKYYLAIVTGEIKMKESKGLFSDGTITFLVPDGVAHSTTYRRFDKPKEVGDKIVFDLENNGNVDAYPIITVKHNAENGYLGFVNTSGALELGNREEADTQTVQKSEILFDYVSNNGIVKGFQQGQKNAAILNDLSQNLNGTLAIDNTWGRPHITLMTRGSGSRPNNAGSVSWEIPLDSTGQRGALHEYIWWRQIFWLGAANQLGFIKISVSDTEGQFLYGVETIKRSNGLGCEYNFLASNGKGGYKLINQWLFYGTHREDHNPFNEPRGWSDLLRRDDMVQVYWWGTYPQFRIPEIKGKKSAKIHVAIGAFGNKPQVTHAYLDSIVYRKDFIDTIEDIPNRYQKGSTVVADSEQDRILVDNLDKFSDRVHGSAWLKVPPGKSQLEVFCSSWIKAKPTVTVNFEERFL</sequence>
<reference evidence="2 3" key="1">
    <citation type="submission" date="2018-08" db="EMBL/GenBank/DDBJ databases">
        <title>A genome reference for cultivated species of the human gut microbiota.</title>
        <authorList>
            <person name="Zou Y."/>
            <person name="Xue W."/>
            <person name="Luo G."/>
        </authorList>
    </citation>
    <scope>NUCLEOTIDE SEQUENCE [LARGE SCALE GENOMIC DNA]</scope>
    <source>
        <strain evidence="2 3">AF18-38</strain>
    </source>
</reference>
<evidence type="ECO:0000259" key="1">
    <source>
        <dbReference type="Pfam" id="PF05709"/>
    </source>
</evidence>
<evidence type="ECO:0000313" key="3">
    <source>
        <dbReference type="Proteomes" id="UP000284046"/>
    </source>
</evidence>
<dbReference type="Proteomes" id="UP000284046">
    <property type="component" value="Unassembled WGS sequence"/>
</dbReference>
<organism evidence="2 3">
    <name type="scientific">Streptococcus anginosus</name>
    <dbReference type="NCBI Taxonomy" id="1328"/>
    <lineage>
        <taxon>Bacteria</taxon>
        <taxon>Bacillati</taxon>
        <taxon>Bacillota</taxon>
        <taxon>Bacilli</taxon>
        <taxon>Lactobacillales</taxon>
        <taxon>Streptococcaceae</taxon>
        <taxon>Streptococcus</taxon>
        <taxon>Streptococcus anginosus group</taxon>
    </lineage>
</organism>